<sequence>MMKFNFSTKKPLGIEDLKEKYAQTPSQFLKLNNLEVHYRDEGIADDKTPLVLLHGFGAHLYTFNSWVDRLSSEFRIIRLDLPGFGLTGAFPDADYSTNRYTSFLKQFLTELGVEKCIIGGNSMGGNIAWNFALDYPNMVEKLVLINAAGCRITNKKLLMLTHLARIPKIDYMIRNYAPSSVFKRTVQEVYANRDRIHSKTVDRYIDLIKREGNTKAMVDISKTLEFVKDKVDPRIDEISKIKQPILILWGQRDNVLPVADAKQFYKNTPNSKLVIFDEAGHVPMEEIPKTSVEPLKQFLSE</sequence>
<dbReference type="RefSeq" id="WP_304419720.1">
    <property type="nucleotide sequence ID" value="NZ_JANCMU010000001.1"/>
</dbReference>
<feature type="domain" description="AB hydrolase-1" evidence="1">
    <location>
        <begin position="49"/>
        <end position="286"/>
    </location>
</feature>
<dbReference type="Gene3D" id="3.40.50.1820">
    <property type="entry name" value="alpha/beta hydrolase"/>
    <property type="match status" value="1"/>
</dbReference>
<evidence type="ECO:0000313" key="2">
    <source>
        <dbReference type="EMBL" id="MDG4944973.1"/>
    </source>
</evidence>
<accession>A0A9X4MVR9</accession>
<keyword evidence="3" id="KW-1185">Reference proteome</keyword>
<keyword evidence="2" id="KW-0378">Hydrolase</keyword>
<dbReference type="AlphaFoldDB" id="A0A9X4MVR9"/>
<comment type="caution">
    <text evidence="2">The sequence shown here is derived from an EMBL/GenBank/DDBJ whole genome shotgun (WGS) entry which is preliminary data.</text>
</comment>
<dbReference type="PRINTS" id="PR00111">
    <property type="entry name" value="ABHYDROLASE"/>
</dbReference>
<dbReference type="Proteomes" id="UP001152599">
    <property type="component" value="Unassembled WGS sequence"/>
</dbReference>
<protein>
    <submittedName>
        <fullName evidence="2">Alpha/beta hydrolase</fullName>
    </submittedName>
</protein>
<proteinExistence type="predicted"/>
<dbReference type="Pfam" id="PF00561">
    <property type="entry name" value="Abhydrolase_1"/>
    <property type="match status" value="1"/>
</dbReference>
<dbReference type="EMBL" id="JANCMU010000001">
    <property type="protein sequence ID" value="MDG4944973.1"/>
    <property type="molecule type" value="Genomic_DNA"/>
</dbReference>
<evidence type="ECO:0000313" key="3">
    <source>
        <dbReference type="Proteomes" id="UP001152599"/>
    </source>
</evidence>
<gene>
    <name evidence="2" type="ORF">NMK71_00960</name>
</gene>
<organism evidence="2 3">
    <name type="scientific">Profundicola chukchiensis</name>
    <dbReference type="NCBI Taxonomy" id="2961959"/>
    <lineage>
        <taxon>Bacteria</taxon>
        <taxon>Pseudomonadati</taxon>
        <taxon>Bacteroidota</taxon>
        <taxon>Flavobacteriia</taxon>
        <taxon>Flavobacteriales</taxon>
        <taxon>Weeksellaceae</taxon>
        <taxon>Profundicola</taxon>
    </lineage>
</organism>
<dbReference type="InterPro" id="IPR029058">
    <property type="entry name" value="AB_hydrolase_fold"/>
</dbReference>
<evidence type="ECO:0000259" key="1">
    <source>
        <dbReference type="Pfam" id="PF00561"/>
    </source>
</evidence>
<dbReference type="PANTHER" id="PTHR46438:SF11">
    <property type="entry name" value="LIPASE-RELATED"/>
    <property type="match status" value="1"/>
</dbReference>
<reference evidence="2" key="1">
    <citation type="submission" date="2022-07" db="EMBL/GenBank/DDBJ databases">
        <title>Description and genome-wide analysis of Profundicola chukchiensis gen. nov., sp. nov., marine bacteria isolated from bottom sediments of the Chukchi Sea.</title>
        <authorList>
            <person name="Romanenko L."/>
            <person name="Otstavnykh N."/>
            <person name="Kurilenko V."/>
            <person name="Eremeev V."/>
            <person name="Velansky P."/>
            <person name="Mikhailov V."/>
            <person name="Isaeva M."/>
        </authorList>
    </citation>
    <scope>NUCLEOTIDE SEQUENCE</scope>
    <source>
        <strain evidence="2">KMM 9713</strain>
    </source>
</reference>
<dbReference type="GO" id="GO:0016787">
    <property type="term" value="F:hydrolase activity"/>
    <property type="evidence" value="ECO:0007669"/>
    <property type="project" value="UniProtKB-KW"/>
</dbReference>
<dbReference type="PANTHER" id="PTHR46438">
    <property type="entry name" value="ALPHA/BETA-HYDROLASES SUPERFAMILY PROTEIN"/>
    <property type="match status" value="1"/>
</dbReference>
<dbReference type="InterPro" id="IPR000073">
    <property type="entry name" value="AB_hydrolase_1"/>
</dbReference>
<name>A0A9X4MVR9_9FLAO</name>
<dbReference type="SUPFAM" id="SSF53474">
    <property type="entry name" value="alpha/beta-Hydrolases"/>
    <property type="match status" value="1"/>
</dbReference>